<dbReference type="CDD" id="cd04724">
    <property type="entry name" value="Tryptophan_synthase_alpha"/>
    <property type="match status" value="1"/>
</dbReference>
<comment type="pathway">
    <text evidence="1 8">Amino-acid biosynthesis; L-tryptophan biosynthesis; L-tryptophan from chorismate: step 5/5.</text>
</comment>
<gene>
    <name evidence="8" type="primary">trpA</name>
    <name evidence="10" type="ORF">JOC83_000557</name>
</gene>
<dbReference type="Proteomes" id="UP000809829">
    <property type="component" value="Unassembled WGS sequence"/>
</dbReference>
<dbReference type="PANTHER" id="PTHR43406">
    <property type="entry name" value="TRYPTOPHAN SYNTHASE, ALPHA CHAIN"/>
    <property type="match status" value="1"/>
</dbReference>
<feature type="active site" description="Proton acceptor" evidence="8">
    <location>
        <position position="46"/>
    </location>
</feature>
<dbReference type="EMBL" id="JAFBFC010000001">
    <property type="protein sequence ID" value="MBM7701731.1"/>
    <property type="molecule type" value="Genomic_DNA"/>
</dbReference>
<dbReference type="Gene3D" id="3.20.20.70">
    <property type="entry name" value="Aldolase class I"/>
    <property type="match status" value="1"/>
</dbReference>
<feature type="active site" description="Proton acceptor" evidence="8">
    <location>
        <position position="57"/>
    </location>
</feature>
<evidence type="ECO:0000256" key="3">
    <source>
        <dbReference type="ARBA" id="ARBA00022605"/>
    </source>
</evidence>
<accession>A0ABS2QSI8</accession>
<dbReference type="PANTHER" id="PTHR43406:SF1">
    <property type="entry name" value="TRYPTOPHAN SYNTHASE ALPHA CHAIN, CHLOROPLASTIC"/>
    <property type="match status" value="1"/>
</dbReference>
<evidence type="ECO:0000313" key="10">
    <source>
        <dbReference type="EMBL" id="MBM7701731.1"/>
    </source>
</evidence>
<evidence type="ECO:0000256" key="8">
    <source>
        <dbReference type="HAMAP-Rule" id="MF_00131"/>
    </source>
</evidence>
<dbReference type="InterPro" id="IPR013785">
    <property type="entry name" value="Aldolase_TIM"/>
</dbReference>
<dbReference type="Pfam" id="PF00290">
    <property type="entry name" value="Trp_syntA"/>
    <property type="match status" value="1"/>
</dbReference>
<dbReference type="HAMAP" id="MF_00131">
    <property type="entry name" value="Trp_synth_alpha"/>
    <property type="match status" value="1"/>
</dbReference>
<evidence type="ECO:0000256" key="2">
    <source>
        <dbReference type="ARBA" id="ARBA00011270"/>
    </source>
</evidence>
<dbReference type="EC" id="4.2.1.20" evidence="8"/>
<name>A0ABS2QSI8_9BACI</name>
<protein>
    <recommendedName>
        <fullName evidence="8">Tryptophan synthase alpha chain</fullName>
        <ecNumber evidence="8">4.2.1.20</ecNumber>
    </recommendedName>
</protein>
<evidence type="ECO:0000256" key="4">
    <source>
        <dbReference type="ARBA" id="ARBA00022822"/>
    </source>
</evidence>
<keyword evidence="5 8" id="KW-0057">Aromatic amino acid biosynthesis</keyword>
<evidence type="ECO:0000256" key="5">
    <source>
        <dbReference type="ARBA" id="ARBA00023141"/>
    </source>
</evidence>
<comment type="subunit">
    <text evidence="2 8">Tetramer of two alpha and two beta chains.</text>
</comment>
<evidence type="ECO:0000256" key="6">
    <source>
        <dbReference type="ARBA" id="ARBA00023239"/>
    </source>
</evidence>
<keyword evidence="11" id="KW-1185">Reference proteome</keyword>
<evidence type="ECO:0000256" key="9">
    <source>
        <dbReference type="RuleBase" id="RU003662"/>
    </source>
</evidence>
<dbReference type="InterPro" id="IPR002028">
    <property type="entry name" value="Trp_synthase_suA"/>
</dbReference>
<comment type="catalytic activity">
    <reaction evidence="7 8">
        <text>(1S,2R)-1-C-(indol-3-yl)glycerol 3-phosphate + L-serine = D-glyceraldehyde 3-phosphate + L-tryptophan + H2O</text>
        <dbReference type="Rhea" id="RHEA:10532"/>
        <dbReference type="ChEBI" id="CHEBI:15377"/>
        <dbReference type="ChEBI" id="CHEBI:33384"/>
        <dbReference type="ChEBI" id="CHEBI:57912"/>
        <dbReference type="ChEBI" id="CHEBI:58866"/>
        <dbReference type="ChEBI" id="CHEBI:59776"/>
        <dbReference type="EC" id="4.2.1.20"/>
    </reaction>
</comment>
<reference evidence="10 11" key="1">
    <citation type="submission" date="2021-01" db="EMBL/GenBank/DDBJ databases">
        <title>Genomic Encyclopedia of Type Strains, Phase IV (KMG-IV): sequencing the most valuable type-strain genomes for metagenomic binning, comparative biology and taxonomic classification.</title>
        <authorList>
            <person name="Goeker M."/>
        </authorList>
    </citation>
    <scope>NUCLEOTIDE SEQUENCE [LARGE SCALE GENOMIC DNA]</scope>
    <source>
        <strain evidence="10 11">DSM 104297</strain>
    </source>
</reference>
<sequence length="272" mass="29709">MSNTFQKRLPHHDKLFIPFITAGDPSADATVELALSLQKSGASVLELGVPYSDPLADGPIIQEASKRALDGGMSIRKAMSLVPEMRKKGLKIPVILFTYFNPVLQLGLESFFALVSENELDGVLIPDLPYEESEQIRTLASTHGVAYISMVAPTSKERIRKIAKDATGFLYCVSSLGVTGVRTTLPTDINEFLEEVKAHTSIPVAVGFGISTKEQVNLLKDYTDGIVIGSAIVNKVGSLQDLLLNEQTRDQAIREFEEYVTSIVLPIQKCEV</sequence>
<keyword evidence="4 8" id="KW-0822">Tryptophan biosynthesis</keyword>
<dbReference type="PROSITE" id="PS00167">
    <property type="entry name" value="TRP_SYNTHASE_ALPHA"/>
    <property type="match status" value="1"/>
</dbReference>
<evidence type="ECO:0000313" key="11">
    <source>
        <dbReference type="Proteomes" id="UP000809829"/>
    </source>
</evidence>
<dbReference type="GO" id="GO:0004834">
    <property type="term" value="F:tryptophan synthase activity"/>
    <property type="evidence" value="ECO:0007669"/>
    <property type="project" value="UniProtKB-EC"/>
</dbReference>
<evidence type="ECO:0000256" key="1">
    <source>
        <dbReference type="ARBA" id="ARBA00004733"/>
    </source>
</evidence>
<dbReference type="SUPFAM" id="SSF51366">
    <property type="entry name" value="Ribulose-phoshate binding barrel"/>
    <property type="match status" value="1"/>
</dbReference>
<dbReference type="InterPro" id="IPR011060">
    <property type="entry name" value="RibuloseP-bd_barrel"/>
</dbReference>
<evidence type="ECO:0000256" key="7">
    <source>
        <dbReference type="ARBA" id="ARBA00049047"/>
    </source>
</evidence>
<dbReference type="NCBIfam" id="TIGR00262">
    <property type="entry name" value="trpA"/>
    <property type="match status" value="1"/>
</dbReference>
<keyword evidence="3 8" id="KW-0028">Amino-acid biosynthesis</keyword>
<proteinExistence type="inferred from homology"/>
<organism evidence="10 11">
    <name type="scientific">Priestia iocasae</name>
    <dbReference type="NCBI Taxonomy" id="2291674"/>
    <lineage>
        <taxon>Bacteria</taxon>
        <taxon>Bacillati</taxon>
        <taxon>Bacillota</taxon>
        <taxon>Bacilli</taxon>
        <taxon>Bacillales</taxon>
        <taxon>Bacillaceae</taxon>
        <taxon>Priestia</taxon>
    </lineage>
</organism>
<keyword evidence="6 8" id="KW-0456">Lyase</keyword>
<dbReference type="InterPro" id="IPR018204">
    <property type="entry name" value="Trp_synthase_alpha_AS"/>
</dbReference>
<dbReference type="RefSeq" id="WP_205183436.1">
    <property type="nucleotide sequence ID" value="NZ_JAFBFC010000001.1"/>
</dbReference>
<comment type="similarity">
    <text evidence="8 9">Belongs to the TrpA family.</text>
</comment>
<comment type="function">
    <text evidence="8">The alpha subunit is responsible for the aldol cleavage of indoleglycerol phosphate to indole and glyceraldehyde 3-phosphate.</text>
</comment>
<comment type="caution">
    <text evidence="10">The sequence shown here is derived from an EMBL/GenBank/DDBJ whole genome shotgun (WGS) entry which is preliminary data.</text>
</comment>